<evidence type="ECO:0000256" key="1">
    <source>
        <dbReference type="ARBA" id="ARBA00007169"/>
    </source>
</evidence>
<keyword evidence="4" id="KW-1185">Reference proteome</keyword>
<dbReference type="InterPro" id="IPR012223">
    <property type="entry name" value="TEII"/>
</dbReference>
<dbReference type="PANTHER" id="PTHR11487:SF0">
    <property type="entry name" value="S-ACYL FATTY ACID SYNTHASE THIOESTERASE, MEDIUM CHAIN"/>
    <property type="match status" value="1"/>
</dbReference>
<dbReference type="Pfam" id="PF00975">
    <property type="entry name" value="Thioesterase"/>
    <property type="match status" value="1"/>
</dbReference>
<feature type="domain" description="Thioesterase" evidence="2">
    <location>
        <begin position="20"/>
        <end position="230"/>
    </location>
</feature>
<dbReference type="SUPFAM" id="SSF53474">
    <property type="entry name" value="alpha/beta-Hydrolases"/>
    <property type="match status" value="1"/>
</dbReference>
<dbReference type="InterPro" id="IPR029058">
    <property type="entry name" value="AB_hydrolase_fold"/>
</dbReference>
<reference evidence="3 4" key="1">
    <citation type="submission" date="2024-06" db="EMBL/GenBank/DDBJ databases">
        <title>The Natural Products Discovery Center: Release of the First 8490 Sequenced Strains for Exploring Actinobacteria Biosynthetic Diversity.</title>
        <authorList>
            <person name="Kalkreuter E."/>
            <person name="Kautsar S.A."/>
            <person name="Yang D."/>
            <person name="Bader C.D."/>
            <person name="Teijaro C.N."/>
            <person name="Fluegel L."/>
            <person name="Davis C.M."/>
            <person name="Simpson J.R."/>
            <person name="Lauterbach L."/>
            <person name="Steele A.D."/>
            <person name="Gui C."/>
            <person name="Meng S."/>
            <person name="Li G."/>
            <person name="Viehrig K."/>
            <person name="Ye F."/>
            <person name="Su P."/>
            <person name="Kiefer A.F."/>
            <person name="Nichols A."/>
            <person name="Cepeda A.J."/>
            <person name="Yan W."/>
            <person name="Fan B."/>
            <person name="Jiang Y."/>
            <person name="Adhikari A."/>
            <person name="Zheng C.-J."/>
            <person name="Schuster L."/>
            <person name="Cowan T.M."/>
            <person name="Smanski M.J."/>
            <person name="Chevrette M.G."/>
            <person name="De Carvalho L.P.S."/>
            <person name="Shen B."/>
        </authorList>
    </citation>
    <scope>NUCLEOTIDE SEQUENCE [LARGE SCALE GENOMIC DNA]</scope>
    <source>
        <strain evidence="3 4">NPDC038104</strain>
    </source>
</reference>
<dbReference type="InterPro" id="IPR001031">
    <property type="entry name" value="Thioesterase"/>
</dbReference>
<comment type="similarity">
    <text evidence="1">Belongs to the thioesterase family.</text>
</comment>
<gene>
    <name evidence="3" type="ORF">AB0E65_01230</name>
</gene>
<evidence type="ECO:0000313" key="3">
    <source>
        <dbReference type="EMBL" id="MEU3552854.1"/>
    </source>
</evidence>
<sequence>MSTSPWFVTRPDAAPRPAVRVYCFPHAGGNAKSFLGWQADLAGEAEIVGVCHPGRGHRFREAPLERVPDLADGAAEAIAGTDRPFLLFGHSFGAVLAFEVARRLGPSADLRHLVASGCSAPALLPTRRVVETARLDGPAFTEAVGFFGGLPPEVVADEALQELLLPHLRSDFRTVAGYTYRPSAPLDVPVTLINGSDDPHVDAAALEPWARESVHPPVLHQVPGGHFYFEDAPGLVTDVLRPLVRAVDQGSAHRGEHVEVV</sequence>
<evidence type="ECO:0000313" key="4">
    <source>
        <dbReference type="Proteomes" id="UP001550850"/>
    </source>
</evidence>
<accession>A0ABV2YAV9</accession>
<evidence type="ECO:0000259" key="2">
    <source>
        <dbReference type="Pfam" id="PF00975"/>
    </source>
</evidence>
<dbReference type="Proteomes" id="UP001550850">
    <property type="component" value="Unassembled WGS sequence"/>
</dbReference>
<dbReference type="RefSeq" id="WP_108953663.1">
    <property type="nucleotide sequence ID" value="NZ_BEVZ01000003.1"/>
</dbReference>
<dbReference type="GO" id="GO:0016787">
    <property type="term" value="F:hydrolase activity"/>
    <property type="evidence" value="ECO:0007669"/>
    <property type="project" value="UniProtKB-KW"/>
</dbReference>
<name>A0ABV2YAV9_9ACTN</name>
<dbReference type="PANTHER" id="PTHR11487">
    <property type="entry name" value="THIOESTERASE"/>
    <property type="match status" value="1"/>
</dbReference>
<protein>
    <submittedName>
        <fullName evidence="3">Alpha/beta fold hydrolase</fullName>
    </submittedName>
</protein>
<proteinExistence type="inferred from homology"/>
<dbReference type="Gene3D" id="3.40.50.1820">
    <property type="entry name" value="alpha/beta hydrolase"/>
    <property type="match status" value="1"/>
</dbReference>
<comment type="caution">
    <text evidence="3">The sequence shown here is derived from an EMBL/GenBank/DDBJ whole genome shotgun (WGS) entry which is preliminary data.</text>
</comment>
<organism evidence="3 4">
    <name type="scientific">Streptomyces fragilis</name>
    <dbReference type="NCBI Taxonomy" id="67301"/>
    <lineage>
        <taxon>Bacteria</taxon>
        <taxon>Bacillati</taxon>
        <taxon>Actinomycetota</taxon>
        <taxon>Actinomycetes</taxon>
        <taxon>Kitasatosporales</taxon>
        <taxon>Streptomycetaceae</taxon>
        <taxon>Streptomyces</taxon>
    </lineage>
</organism>
<dbReference type="EMBL" id="JBEZUR010000001">
    <property type="protein sequence ID" value="MEU3552854.1"/>
    <property type="molecule type" value="Genomic_DNA"/>
</dbReference>
<keyword evidence="3" id="KW-0378">Hydrolase</keyword>